<keyword evidence="1" id="KW-1133">Transmembrane helix</keyword>
<keyword evidence="3" id="KW-1185">Reference proteome</keyword>
<keyword evidence="1" id="KW-0472">Membrane</keyword>
<dbReference type="RefSeq" id="WP_130650298.1">
    <property type="nucleotide sequence ID" value="NZ_BMHA01000014.1"/>
</dbReference>
<proteinExistence type="predicted"/>
<protein>
    <submittedName>
        <fullName evidence="2">Uncharacterized protein</fullName>
    </submittedName>
</protein>
<feature type="transmembrane region" description="Helical" evidence="1">
    <location>
        <begin position="67"/>
        <end position="87"/>
    </location>
</feature>
<accession>A0A8J3AGV2</accession>
<comment type="caution">
    <text evidence="2">The sequence shown here is derived from an EMBL/GenBank/DDBJ whole genome shotgun (WGS) entry which is preliminary data.</text>
</comment>
<reference evidence="2" key="1">
    <citation type="journal article" date="2014" name="Int. J. Syst. Evol. Microbiol.">
        <title>Complete genome sequence of Corynebacterium casei LMG S-19264T (=DSM 44701T), isolated from a smear-ripened cheese.</title>
        <authorList>
            <consortium name="US DOE Joint Genome Institute (JGI-PGF)"/>
            <person name="Walter F."/>
            <person name="Albersmeier A."/>
            <person name="Kalinowski J."/>
            <person name="Ruckert C."/>
        </authorList>
    </citation>
    <scope>NUCLEOTIDE SEQUENCE</scope>
    <source>
        <strain evidence="2">CGMCC 1.14988</strain>
    </source>
</reference>
<feature type="transmembrane region" description="Helical" evidence="1">
    <location>
        <begin position="99"/>
        <end position="118"/>
    </location>
</feature>
<dbReference type="EMBL" id="BMHA01000014">
    <property type="protein sequence ID" value="GGI09277.1"/>
    <property type="molecule type" value="Genomic_DNA"/>
</dbReference>
<dbReference type="AlphaFoldDB" id="A0A8J3AGV2"/>
<feature type="transmembrane region" description="Helical" evidence="1">
    <location>
        <begin position="40"/>
        <end position="61"/>
    </location>
</feature>
<organism evidence="2 3">
    <name type="scientific">Egicoccus halophilus</name>
    <dbReference type="NCBI Taxonomy" id="1670830"/>
    <lineage>
        <taxon>Bacteria</taxon>
        <taxon>Bacillati</taxon>
        <taxon>Actinomycetota</taxon>
        <taxon>Nitriliruptoria</taxon>
        <taxon>Egicoccales</taxon>
        <taxon>Egicoccaceae</taxon>
        <taxon>Egicoccus</taxon>
    </lineage>
</organism>
<evidence type="ECO:0000256" key="1">
    <source>
        <dbReference type="SAM" id="Phobius"/>
    </source>
</evidence>
<gene>
    <name evidence="2" type="ORF">GCM10011354_33280</name>
</gene>
<dbReference type="OrthoDB" id="4408835at2"/>
<dbReference type="Proteomes" id="UP000650511">
    <property type="component" value="Unassembled WGS sequence"/>
</dbReference>
<evidence type="ECO:0000313" key="3">
    <source>
        <dbReference type="Proteomes" id="UP000650511"/>
    </source>
</evidence>
<sequence>MSTEAQPQPRQRSSAERIARAVLRVENTEPRALMPMKGSLVLSAIRCVITYVLIPALAPLISGINVLATPLSLLLSAVAGVMAVVSLRRVWMADWSGKWGYTAFAVVVLVLIVVVMAFDVGRLLA</sequence>
<reference evidence="2" key="2">
    <citation type="submission" date="2020-09" db="EMBL/GenBank/DDBJ databases">
        <authorList>
            <person name="Sun Q."/>
            <person name="Zhou Y."/>
        </authorList>
    </citation>
    <scope>NUCLEOTIDE SEQUENCE</scope>
    <source>
        <strain evidence="2">CGMCC 1.14988</strain>
    </source>
</reference>
<evidence type="ECO:0000313" key="2">
    <source>
        <dbReference type="EMBL" id="GGI09277.1"/>
    </source>
</evidence>
<name>A0A8J3AGV2_9ACTN</name>
<keyword evidence="1" id="KW-0812">Transmembrane</keyword>